<dbReference type="AlphaFoldDB" id="A0AAW9CS53"/>
<feature type="compositionally biased region" description="Polar residues" evidence="1">
    <location>
        <begin position="1"/>
        <end position="16"/>
    </location>
</feature>
<gene>
    <name evidence="2" type="ORF">C7S16_4905</name>
</gene>
<reference evidence="2" key="1">
    <citation type="submission" date="2018-08" db="EMBL/GenBank/DDBJ databases">
        <title>Identification of Burkholderia cepacia strains that express a Burkholderia pseudomallei-like capsular polysaccharide.</title>
        <authorList>
            <person name="Burtnick M.N."/>
            <person name="Vongsouvath M."/>
            <person name="Newton P."/>
            <person name="Wuthiekanun V."/>
            <person name="Limmathurotsakul D."/>
            <person name="Brett P.J."/>
            <person name="Chantratita N."/>
            <person name="Dance D.A."/>
        </authorList>
    </citation>
    <scope>NUCLEOTIDE SEQUENCE</scope>
    <source>
        <strain evidence="2">SBXCC001</strain>
    </source>
</reference>
<organism evidence="2 3">
    <name type="scientific">Burkholderia thailandensis</name>
    <dbReference type="NCBI Taxonomy" id="57975"/>
    <lineage>
        <taxon>Bacteria</taxon>
        <taxon>Pseudomonadati</taxon>
        <taxon>Pseudomonadota</taxon>
        <taxon>Betaproteobacteria</taxon>
        <taxon>Burkholderiales</taxon>
        <taxon>Burkholderiaceae</taxon>
        <taxon>Burkholderia</taxon>
        <taxon>pseudomallei group</taxon>
    </lineage>
</organism>
<feature type="region of interest" description="Disordered" evidence="1">
    <location>
        <begin position="1"/>
        <end position="44"/>
    </location>
</feature>
<name>A0AAW9CS53_BURTH</name>
<sequence length="44" mass="4613">MVGISSETTGTAGTTRSVRRPRRADAIGRNNNGGSATPRRISAR</sequence>
<protein>
    <submittedName>
        <fullName evidence="2">Uncharacterized protein</fullName>
    </submittedName>
</protein>
<dbReference type="EMBL" id="QXCT01000001">
    <property type="protein sequence ID" value="MDW9251449.1"/>
    <property type="molecule type" value="Genomic_DNA"/>
</dbReference>
<proteinExistence type="predicted"/>
<evidence type="ECO:0000313" key="3">
    <source>
        <dbReference type="Proteomes" id="UP001272137"/>
    </source>
</evidence>
<dbReference type="Proteomes" id="UP001272137">
    <property type="component" value="Unassembled WGS sequence"/>
</dbReference>
<evidence type="ECO:0000313" key="2">
    <source>
        <dbReference type="EMBL" id="MDW9251449.1"/>
    </source>
</evidence>
<accession>A0AAW9CS53</accession>
<evidence type="ECO:0000256" key="1">
    <source>
        <dbReference type="SAM" id="MobiDB-lite"/>
    </source>
</evidence>
<comment type="caution">
    <text evidence="2">The sequence shown here is derived from an EMBL/GenBank/DDBJ whole genome shotgun (WGS) entry which is preliminary data.</text>
</comment>